<dbReference type="InterPro" id="IPR016197">
    <property type="entry name" value="Chromo-like_dom_sf"/>
</dbReference>
<dbReference type="InterPro" id="IPR000953">
    <property type="entry name" value="Chromo/chromo_shadow_dom"/>
</dbReference>
<dbReference type="WBParaSite" id="ACAC_0000009801-mRNA-1">
    <property type="protein sequence ID" value="ACAC_0000009801-mRNA-1"/>
    <property type="gene ID" value="ACAC_0000009801"/>
</dbReference>
<evidence type="ECO:0000256" key="2">
    <source>
        <dbReference type="ARBA" id="ARBA00023242"/>
    </source>
</evidence>
<feature type="compositionally biased region" description="Basic residues" evidence="3">
    <location>
        <begin position="1"/>
        <end position="11"/>
    </location>
</feature>
<reference evidence="5" key="1">
    <citation type="submission" date="2012-09" db="EMBL/GenBank/DDBJ databases">
        <authorList>
            <person name="Martin A.A."/>
        </authorList>
    </citation>
    <scope>NUCLEOTIDE SEQUENCE</scope>
</reference>
<evidence type="ECO:0000259" key="4">
    <source>
        <dbReference type="PROSITE" id="PS50013"/>
    </source>
</evidence>
<sequence>MGKKDKSRSARRTGSPIGEPQGLPTESEVSEEIYEVECIVAHRVRHGSTEYKVRWCGWSEEFDEWLDPSNMDCPEAVKEYWEKVSNRTGVNQQRLDIYGRKYSQKRHVQSSKTKRKLEVDTQHHYHNSDNAIIDASDMNGNICDSTTHMISDKNGILGQGQSKRKERKVGTEAAEVDMDVIASAGSTIHAANKEETVVCLLAGVTKVGCRATWIRKRINSIDSRLRRALYSMSSKETSSPGVRRTAETGLERIAKTADPYLKYMMISEIASNALTANPVLTMYNLSCQKHGYSQTFQMQWQYTIRTRMTKV</sequence>
<dbReference type="Proteomes" id="UP000035642">
    <property type="component" value="Unassembled WGS sequence"/>
</dbReference>
<dbReference type="InterPro" id="IPR023780">
    <property type="entry name" value="Chromo_domain"/>
</dbReference>
<keyword evidence="5" id="KW-1185">Reference proteome</keyword>
<dbReference type="PROSITE" id="PS50013">
    <property type="entry name" value="CHROMO_2"/>
    <property type="match status" value="1"/>
</dbReference>
<dbReference type="SUPFAM" id="SSF54160">
    <property type="entry name" value="Chromo domain-like"/>
    <property type="match status" value="1"/>
</dbReference>
<keyword evidence="2" id="KW-0539">Nucleus</keyword>
<evidence type="ECO:0000313" key="5">
    <source>
        <dbReference type="Proteomes" id="UP000035642"/>
    </source>
</evidence>
<accession>A0A158P5S3</accession>
<dbReference type="STRING" id="6313.A0A158P5S3"/>
<dbReference type="PANTHER" id="PTHR22812">
    <property type="entry name" value="CHROMOBOX PROTEIN"/>
    <property type="match status" value="1"/>
</dbReference>
<dbReference type="CDD" id="cd00024">
    <property type="entry name" value="CD_CSD"/>
    <property type="match status" value="1"/>
</dbReference>
<proteinExistence type="predicted"/>
<dbReference type="Gene3D" id="2.40.50.40">
    <property type="match status" value="1"/>
</dbReference>
<evidence type="ECO:0000256" key="1">
    <source>
        <dbReference type="ARBA" id="ARBA00004123"/>
    </source>
</evidence>
<evidence type="ECO:0000256" key="3">
    <source>
        <dbReference type="SAM" id="MobiDB-lite"/>
    </source>
</evidence>
<organism evidence="5 6">
    <name type="scientific">Angiostrongylus cantonensis</name>
    <name type="common">Rat lungworm</name>
    <dbReference type="NCBI Taxonomy" id="6313"/>
    <lineage>
        <taxon>Eukaryota</taxon>
        <taxon>Metazoa</taxon>
        <taxon>Ecdysozoa</taxon>
        <taxon>Nematoda</taxon>
        <taxon>Chromadorea</taxon>
        <taxon>Rhabditida</taxon>
        <taxon>Rhabditina</taxon>
        <taxon>Rhabditomorpha</taxon>
        <taxon>Strongyloidea</taxon>
        <taxon>Metastrongylidae</taxon>
        <taxon>Angiostrongylus</taxon>
    </lineage>
</organism>
<dbReference type="AlphaFoldDB" id="A0A158P5S3"/>
<name>A0A158P5S3_ANGCA</name>
<feature type="domain" description="Chromo" evidence="4">
    <location>
        <begin position="34"/>
        <end position="83"/>
    </location>
</feature>
<reference evidence="6" key="2">
    <citation type="submission" date="2016-04" db="UniProtKB">
        <authorList>
            <consortium name="WormBaseParasite"/>
        </authorList>
    </citation>
    <scope>IDENTIFICATION</scope>
</reference>
<dbReference type="GO" id="GO:0005634">
    <property type="term" value="C:nucleus"/>
    <property type="evidence" value="ECO:0007669"/>
    <property type="project" value="UniProtKB-SubCell"/>
</dbReference>
<dbReference type="Pfam" id="PF00385">
    <property type="entry name" value="Chromo"/>
    <property type="match status" value="1"/>
</dbReference>
<protein>
    <submittedName>
        <fullName evidence="6">Chromo domain-containing protein</fullName>
    </submittedName>
</protein>
<dbReference type="InterPro" id="IPR051219">
    <property type="entry name" value="Heterochromatin_chromo-domain"/>
</dbReference>
<evidence type="ECO:0000313" key="6">
    <source>
        <dbReference type="WBParaSite" id="ACAC_0000009801-mRNA-1"/>
    </source>
</evidence>
<dbReference type="SMART" id="SM00298">
    <property type="entry name" value="CHROMO"/>
    <property type="match status" value="1"/>
</dbReference>
<comment type="subcellular location">
    <subcellularLocation>
        <location evidence="1">Nucleus</location>
    </subcellularLocation>
</comment>
<feature type="region of interest" description="Disordered" evidence="3">
    <location>
        <begin position="1"/>
        <end position="28"/>
    </location>
</feature>